<protein>
    <submittedName>
        <fullName evidence="1">Uncharacterized protein</fullName>
    </submittedName>
</protein>
<gene>
    <name evidence="1" type="ORF">OUZ56_007027</name>
</gene>
<proteinExistence type="predicted"/>
<organism evidence="1 2">
    <name type="scientific">Daphnia magna</name>
    <dbReference type="NCBI Taxonomy" id="35525"/>
    <lineage>
        <taxon>Eukaryota</taxon>
        <taxon>Metazoa</taxon>
        <taxon>Ecdysozoa</taxon>
        <taxon>Arthropoda</taxon>
        <taxon>Crustacea</taxon>
        <taxon>Branchiopoda</taxon>
        <taxon>Diplostraca</taxon>
        <taxon>Cladocera</taxon>
        <taxon>Anomopoda</taxon>
        <taxon>Daphniidae</taxon>
        <taxon>Daphnia</taxon>
    </lineage>
</organism>
<reference evidence="1 2" key="1">
    <citation type="journal article" date="2023" name="Nucleic Acids Res.">
        <title>The hologenome of Daphnia magna reveals possible DNA methylation and microbiome-mediated evolution of the host genome.</title>
        <authorList>
            <person name="Chaturvedi A."/>
            <person name="Li X."/>
            <person name="Dhandapani V."/>
            <person name="Marshall H."/>
            <person name="Kissane S."/>
            <person name="Cuenca-Cambronero M."/>
            <person name="Asole G."/>
            <person name="Calvet F."/>
            <person name="Ruiz-Romero M."/>
            <person name="Marangio P."/>
            <person name="Guigo R."/>
            <person name="Rago D."/>
            <person name="Mirbahai L."/>
            <person name="Eastwood N."/>
            <person name="Colbourne J.K."/>
            <person name="Zhou J."/>
            <person name="Mallon E."/>
            <person name="Orsini L."/>
        </authorList>
    </citation>
    <scope>NUCLEOTIDE SEQUENCE [LARGE SCALE GENOMIC DNA]</scope>
    <source>
        <strain evidence="1">LRV0_1</strain>
    </source>
</reference>
<evidence type="ECO:0000313" key="2">
    <source>
        <dbReference type="Proteomes" id="UP001234178"/>
    </source>
</evidence>
<evidence type="ECO:0000313" key="1">
    <source>
        <dbReference type="EMBL" id="KAK4005310.1"/>
    </source>
</evidence>
<dbReference type="Proteomes" id="UP001234178">
    <property type="component" value="Unassembled WGS sequence"/>
</dbReference>
<comment type="caution">
    <text evidence="1">The sequence shown here is derived from an EMBL/GenBank/DDBJ whole genome shotgun (WGS) entry which is preliminary data.</text>
</comment>
<accession>A0ABQ9YXD3</accession>
<dbReference type="EMBL" id="JAOYFB010000001">
    <property type="protein sequence ID" value="KAK4005310.1"/>
    <property type="molecule type" value="Genomic_DNA"/>
</dbReference>
<sequence length="128" mass="14376">MNDDGSLPFLTVSTRPTSIPPPSAPLVIAADDVKVRNGSLEKRERKQKPVRLIGEENLLTYSEIQSELTAANRLNTDFMSLHFSSAEINDMDEVYLLLLPNPVLYVHDNPRCNRSLNKIQCVGLDLNR</sequence>
<name>A0ABQ9YXD3_9CRUS</name>
<keyword evidence="2" id="KW-1185">Reference proteome</keyword>